<name>H1Y356_9SPHI</name>
<dbReference type="eggNOG" id="COG3832">
    <property type="taxonomic scope" value="Bacteria"/>
</dbReference>
<dbReference type="Pfam" id="PF08327">
    <property type="entry name" value="AHSA1"/>
    <property type="match status" value="1"/>
</dbReference>
<dbReference type="SUPFAM" id="SSF55961">
    <property type="entry name" value="Bet v1-like"/>
    <property type="match status" value="1"/>
</dbReference>
<gene>
    <name evidence="3" type="ORF">Mucpa_4789</name>
</gene>
<dbReference type="HOGENOM" id="CLU_137245_0_0_10"/>
<keyword evidence="4" id="KW-1185">Reference proteome</keyword>
<protein>
    <recommendedName>
        <fullName evidence="2">Activator of Hsp90 ATPase homologue 1/2-like C-terminal domain-containing protein</fullName>
    </recommendedName>
</protein>
<feature type="domain" description="Activator of Hsp90 ATPase homologue 1/2-like C-terminal" evidence="2">
    <location>
        <begin position="61"/>
        <end position="139"/>
    </location>
</feature>
<reference evidence="3" key="1">
    <citation type="submission" date="2011-09" db="EMBL/GenBank/DDBJ databases">
        <title>The permanent draft genome of Mucilaginibacter paludis DSM 18603.</title>
        <authorList>
            <consortium name="US DOE Joint Genome Institute (JGI-PGF)"/>
            <person name="Lucas S."/>
            <person name="Han J."/>
            <person name="Lapidus A."/>
            <person name="Bruce D."/>
            <person name="Goodwin L."/>
            <person name="Pitluck S."/>
            <person name="Peters L."/>
            <person name="Kyrpides N."/>
            <person name="Mavromatis K."/>
            <person name="Ivanova N."/>
            <person name="Mikhailova N."/>
            <person name="Held B."/>
            <person name="Detter J.C."/>
            <person name="Tapia R."/>
            <person name="Han C."/>
            <person name="Land M."/>
            <person name="Hauser L."/>
            <person name="Markowitz V."/>
            <person name="Cheng J.-F."/>
            <person name="Hugenholtz P."/>
            <person name="Woyke T."/>
            <person name="Wu D."/>
            <person name="Tindall B."/>
            <person name="Brambilla E."/>
            <person name="Klenk H.-P."/>
            <person name="Eisen J.A."/>
        </authorList>
    </citation>
    <scope>NUCLEOTIDE SEQUENCE [LARGE SCALE GENOMIC DNA]</scope>
    <source>
        <strain evidence="3">DSM 18603</strain>
    </source>
</reference>
<dbReference type="RefSeq" id="WP_008509821.1">
    <property type="nucleotide sequence ID" value="NZ_CM001403.1"/>
</dbReference>
<dbReference type="STRING" id="714943.Mucpa_4789"/>
<dbReference type="EMBL" id="CM001403">
    <property type="protein sequence ID" value="EHQ28874.1"/>
    <property type="molecule type" value="Genomic_DNA"/>
</dbReference>
<evidence type="ECO:0000313" key="3">
    <source>
        <dbReference type="EMBL" id="EHQ28874.1"/>
    </source>
</evidence>
<dbReference type="InterPro" id="IPR023393">
    <property type="entry name" value="START-like_dom_sf"/>
</dbReference>
<evidence type="ECO:0000259" key="2">
    <source>
        <dbReference type="Pfam" id="PF08327"/>
    </source>
</evidence>
<dbReference type="AlphaFoldDB" id="H1Y356"/>
<comment type="similarity">
    <text evidence="1">Belongs to the AHA1 family.</text>
</comment>
<accession>H1Y356</accession>
<evidence type="ECO:0000256" key="1">
    <source>
        <dbReference type="ARBA" id="ARBA00006817"/>
    </source>
</evidence>
<dbReference type="InterPro" id="IPR013538">
    <property type="entry name" value="ASHA1/2-like_C"/>
</dbReference>
<dbReference type="OrthoDB" id="287565at2"/>
<proteinExistence type="inferred from homology"/>
<dbReference type="Proteomes" id="UP000002774">
    <property type="component" value="Chromosome"/>
</dbReference>
<sequence length="147" mass="16517">MKTTTTTDFTTTIMVDRTVREAFDAISDVSGWWAKDFKGRAKILNDVFTVTFGQTFVDFKIAEVVPGEKVVWLVTDCNLHWLKDHKEWKNTSVVWEIAPVGSATEITMTHVGLAPACECYDDCNVGWTRHINGSLYKLLSEGVGQPQ</sequence>
<organism evidence="3 4">
    <name type="scientific">Mucilaginibacter paludis DSM 18603</name>
    <dbReference type="NCBI Taxonomy" id="714943"/>
    <lineage>
        <taxon>Bacteria</taxon>
        <taxon>Pseudomonadati</taxon>
        <taxon>Bacteroidota</taxon>
        <taxon>Sphingobacteriia</taxon>
        <taxon>Sphingobacteriales</taxon>
        <taxon>Sphingobacteriaceae</taxon>
        <taxon>Mucilaginibacter</taxon>
    </lineage>
</organism>
<dbReference type="Gene3D" id="3.30.530.20">
    <property type="match status" value="1"/>
</dbReference>
<evidence type="ECO:0000313" key="4">
    <source>
        <dbReference type="Proteomes" id="UP000002774"/>
    </source>
</evidence>